<reference evidence="2" key="1">
    <citation type="submission" date="2006-01" db="EMBL/GenBank/DDBJ databases">
        <authorList>
            <person name="Morgan A.C."/>
            <person name="Churchill P.F."/>
        </authorList>
    </citation>
    <scope>NUCLEOTIDE SEQUENCE</scope>
    <source>
        <strain evidence="2">CH-1</strain>
    </source>
</reference>
<sequence length="92" mass="10202">MRRRPSRTSSPSSPSTKSLPAMESGWRLPAPASASEFSSTRWNLRVCHGRPRKAFRGFSRTRTVLAIDLAHVSERGIVFLLDAPSPIVKGRL</sequence>
<proteinExistence type="predicted"/>
<accession>A2SW65</accession>
<feature type="compositionally biased region" description="Low complexity" evidence="1">
    <location>
        <begin position="7"/>
        <end position="16"/>
    </location>
</feature>
<organism evidence="2">
    <name type="scientific">Mycobacterium sp. CH-1</name>
    <dbReference type="NCBI Taxonomy" id="74662"/>
    <lineage>
        <taxon>Bacteria</taxon>
        <taxon>Bacillati</taxon>
        <taxon>Actinomycetota</taxon>
        <taxon>Actinomycetes</taxon>
        <taxon>Mycobacteriales</taxon>
        <taxon>Mycobacteriaceae</taxon>
        <taxon>Mycobacterium</taxon>
    </lineage>
</organism>
<evidence type="ECO:0000256" key="1">
    <source>
        <dbReference type="SAM" id="MobiDB-lite"/>
    </source>
</evidence>
<protein>
    <submittedName>
        <fullName evidence="2">Uncharacterized protein</fullName>
    </submittedName>
</protein>
<evidence type="ECO:0000313" key="2">
    <source>
        <dbReference type="EMBL" id="ABD97980.1"/>
    </source>
</evidence>
<name>A2SW65_9MYCO</name>
<feature type="region of interest" description="Disordered" evidence="1">
    <location>
        <begin position="1"/>
        <end position="25"/>
    </location>
</feature>
<dbReference type="EMBL" id="DQ358754">
    <property type="protein sequence ID" value="ABD97980.1"/>
    <property type="molecule type" value="Genomic_DNA"/>
</dbReference>
<dbReference type="AlphaFoldDB" id="A2SW65"/>